<proteinExistence type="predicted"/>
<name>A0A178VSX3_ARATH</name>
<evidence type="ECO:0000256" key="1">
    <source>
        <dbReference type="SAM" id="Phobius"/>
    </source>
</evidence>
<evidence type="ECO:0000313" key="3">
    <source>
        <dbReference type="Proteomes" id="UP000078284"/>
    </source>
</evidence>
<evidence type="ECO:0000313" key="2">
    <source>
        <dbReference type="EMBL" id="OAP09547.1"/>
    </source>
</evidence>
<dbReference type="Proteomes" id="UP000078284">
    <property type="component" value="Chromosome 2"/>
</dbReference>
<sequence>MGRGSSKARKGERDKAPKTVSFPLLIRNRKEGIVYMRKIGMIGAFGVCVVFNTPISKWINFSFRTKPQLSTHVFRAH</sequence>
<dbReference type="AlphaFoldDB" id="A0A178VSX3"/>
<reference evidence="3" key="1">
    <citation type="journal article" date="2016" name="Proc. Natl. Acad. Sci. U.S.A.">
        <title>Chromosome-level assembly of Arabidopsis thaliana Ler reveals the extent of translocation and inversion polymorphisms.</title>
        <authorList>
            <person name="Zapata L."/>
            <person name="Ding J."/>
            <person name="Willing E.M."/>
            <person name="Hartwig B."/>
            <person name="Bezdan D."/>
            <person name="Jiao W.B."/>
            <person name="Patel V."/>
            <person name="Velikkakam James G."/>
            <person name="Koornneef M."/>
            <person name="Ossowski S."/>
            <person name="Schneeberger K."/>
        </authorList>
    </citation>
    <scope>NUCLEOTIDE SEQUENCE [LARGE SCALE GENOMIC DNA]</scope>
    <source>
        <strain evidence="3">cv. Landsberg erecta</strain>
    </source>
</reference>
<feature type="transmembrane region" description="Helical" evidence="1">
    <location>
        <begin position="39"/>
        <end position="59"/>
    </location>
</feature>
<evidence type="ECO:0008006" key="4">
    <source>
        <dbReference type="Google" id="ProtNLM"/>
    </source>
</evidence>
<keyword evidence="1" id="KW-1133">Transmembrane helix</keyword>
<dbReference type="EMBL" id="LUHQ01000002">
    <property type="protein sequence ID" value="OAP09547.1"/>
    <property type="molecule type" value="Genomic_DNA"/>
</dbReference>
<protein>
    <recommendedName>
        <fullName evidence="4">Transmembrane protein</fullName>
    </recommendedName>
</protein>
<comment type="caution">
    <text evidence="2">The sequence shown here is derived from an EMBL/GenBank/DDBJ whole genome shotgun (WGS) entry which is preliminary data.</text>
</comment>
<keyword evidence="1" id="KW-0472">Membrane</keyword>
<organism evidence="2 3">
    <name type="scientific">Arabidopsis thaliana</name>
    <name type="common">Mouse-ear cress</name>
    <dbReference type="NCBI Taxonomy" id="3702"/>
    <lineage>
        <taxon>Eukaryota</taxon>
        <taxon>Viridiplantae</taxon>
        <taxon>Streptophyta</taxon>
        <taxon>Embryophyta</taxon>
        <taxon>Tracheophyta</taxon>
        <taxon>Spermatophyta</taxon>
        <taxon>Magnoliopsida</taxon>
        <taxon>eudicotyledons</taxon>
        <taxon>Gunneridae</taxon>
        <taxon>Pentapetalae</taxon>
        <taxon>rosids</taxon>
        <taxon>malvids</taxon>
        <taxon>Brassicales</taxon>
        <taxon>Brassicaceae</taxon>
        <taxon>Camelineae</taxon>
        <taxon>Arabidopsis</taxon>
    </lineage>
</organism>
<accession>A0A178VSX3</accession>
<dbReference type="ExpressionAtlas" id="A0A178VSX3">
    <property type="expression patterns" value="baseline and differential"/>
</dbReference>
<keyword evidence="1" id="KW-0812">Transmembrane</keyword>
<gene>
    <name evidence="2" type="ordered locus">AXX17_At2g27970</name>
</gene>